<dbReference type="STRING" id="215250.A0A316YJC1"/>
<comment type="pathway">
    <text evidence="3">Protein modification; protein glycosylation.</text>
</comment>
<dbReference type="GeneID" id="37047051"/>
<dbReference type="RefSeq" id="XP_025376364.1">
    <property type="nucleotide sequence ID" value="XM_025525135.1"/>
</dbReference>
<dbReference type="UniPathway" id="UPA00378"/>
<keyword evidence="7 14" id="KW-0812">Transmembrane</keyword>
<evidence type="ECO:0000256" key="11">
    <source>
        <dbReference type="ARBA" id="ARBA00023136"/>
    </source>
</evidence>
<dbReference type="EC" id="2.5.1.87" evidence="5"/>
<keyword evidence="9" id="KW-0460">Magnesium</keyword>
<evidence type="ECO:0000313" key="16">
    <source>
        <dbReference type="Proteomes" id="UP000245768"/>
    </source>
</evidence>
<dbReference type="Proteomes" id="UP000245768">
    <property type="component" value="Unassembled WGS sequence"/>
</dbReference>
<gene>
    <name evidence="15" type="ORF">FA10DRAFT_302538</name>
</gene>
<name>A0A316YJC1_9BASI</name>
<evidence type="ECO:0000313" key="15">
    <source>
        <dbReference type="EMBL" id="PWN89166.1"/>
    </source>
</evidence>
<comment type="subcellular location">
    <subcellularLocation>
        <location evidence="2">Endoplasmic reticulum membrane</location>
    </subcellularLocation>
</comment>
<keyword evidence="16" id="KW-1185">Reference proteome</keyword>
<organism evidence="15 16">
    <name type="scientific">Acaromyces ingoldii</name>
    <dbReference type="NCBI Taxonomy" id="215250"/>
    <lineage>
        <taxon>Eukaryota</taxon>
        <taxon>Fungi</taxon>
        <taxon>Dikarya</taxon>
        <taxon>Basidiomycota</taxon>
        <taxon>Ustilaginomycotina</taxon>
        <taxon>Exobasidiomycetes</taxon>
        <taxon>Exobasidiales</taxon>
        <taxon>Cryptobasidiaceae</taxon>
        <taxon>Acaromyces</taxon>
    </lineage>
</organism>
<dbReference type="InParanoid" id="A0A316YJC1"/>
<evidence type="ECO:0000256" key="5">
    <source>
        <dbReference type="ARBA" id="ARBA00012596"/>
    </source>
</evidence>
<accession>A0A316YJC1</accession>
<evidence type="ECO:0000256" key="6">
    <source>
        <dbReference type="ARBA" id="ARBA00022679"/>
    </source>
</evidence>
<dbReference type="OrthoDB" id="3057168at2759"/>
<dbReference type="PANTHER" id="PTHR21528">
    <property type="entry name" value="DEHYDRODOLICHYL DIPHOSPHATE SYNTHASE COMPLEX SUBUNIT NUS1"/>
    <property type="match status" value="1"/>
</dbReference>
<comment type="catalytic activity">
    <reaction evidence="12">
        <text>n isopentenyl diphosphate + (2E,6E)-farnesyl diphosphate = a di-trans,poly-cis-polyprenyl diphosphate + n diphosphate</text>
        <dbReference type="Rhea" id="RHEA:53008"/>
        <dbReference type="Rhea" id="RHEA-COMP:19494"/>
        <dbReference type="ChEBI" id="CHEBI:33019"/>
        <dbReference type="ChEBI" id="CHEBI:128769"/>
        <dbReference type="ChEBI" id="CHEBI:136960"/>
        <dbReference type="ChEBI" id="CHEBI:175763"/>
        <dbReference type="EC" id="2.5.1.87"/>
    </reaction>
</comment>
<feature type="region of interest" description="Disordered" evidence="13">
    <location>
        <begin position="1"/>
        <end position="36"/>
    </location>
</feature>
<dbReference type="PANTHER" id="PTHR21528:SF0">
    <property type="entry name" value="DEHYDRODOLICHYL DIPHOSPHATE SYNTHASE COMPLEX SUBUNIT NUS1"/>
    <property type="match status" value="1"/>
</dbReference>
<evidence type="ECO:0000256" key="8">
    <source>
        <dbReference type="ARBA" id="ARBA00022824"/>
    </source>
</evidence>
<evidence type="ECO:0000256" key="9">
    <source>
        <dbReference type="ARBA" id="ARBA00022842"/>
    </source>
</evidence>
<feature type="transmembrane region" description="Helical" evidence="14">
    <location>
        <begin position="52"/>
        <end position="71"/>
    </location>
</feature>
<keyword evidence="10 14" id="KW-1133">Transmembrane helix</keyword>
<evidence type="ECO:0000256" key="13">
    <source>
        <dbReference type="SAM" id="MobiDB-lite"/>
    </source>
</evidence>
<dbReference type="InterPro" id="IPR036424">
    <property type="entry name" value="UPP_synth-like_sf"/>
</dbReference>
<keyword evidence="8" id="KW-0256">Endoplasmic reticulum</keyword>
<evidence type="ECO:0000256" key="1">
    <source>
        <dbReference type="ARBA" id="ARBA00001946"/>
    </source>
</evidence>
<dbReference type="GO" id="GO:1904423">
    <property type="term" value="C:dehydrodolichyl diphosphate synthase complex"/>
    <property type="evidence" value="ECO:0007669"/>
    <property type="project" value="InterPro"/>
</dbReference>
<evidence type="ECO:0000256" key="12">
    <source>
        <dbReference type="ARBA" id="ARBA00047353"/>
    </source>
</evidence>
<dbReference type="InterPro" id="IPR038887">
    <property type="entry name" value="Nus1/NgBR"/>
</dbReference>
<evidence type="ECO:0000256" key="7">
    <source>
        <dbReference type="ARBA" id="ARBA00022692"/>
    </source>
</evidence>
<dbReference type="Gene3D" id="3.40.1180.10">
    <property type="entry name" value="Decaprenyl diphosphate synthase-like"/>
    <property type="match status" value="1"/>
</dbReference>
<comment type="similarity">
    <text evidence="4">Belongs to the UPP synthase family.</text>
</comment>
<dbReference type="GO" id="GO:0045547">
    <property type="term" value="F:ditrans,polycis-polyprenyl diphosphate synthase [(2E,6E)-farnesyl diphosphate specific] activity"/>
    <property type="evidence" value="ECO:0007669"/>
    <property type="project" value="UniProtKB-EC"/>
</dbReference>
<reference evidence="15 16" key="1">
    <citation type="journal article" date="2018" name="Mol. Biol. Evol.">
        <title>Broad Genomic Sampling Reveals a Smut Pathogenic Ancestry of the Fungal Clade Ustilaginomycotina.</title>
        <authorList>
            <person name="Kijpornyongpan T."/>
            <person name="Mondo S.J."/>
            <person name="Barry K."/>
            <person name="Sandor L."/>
            <person name="Lee J."/>
            <person name="Lipzen A."/>
            <person name="Pangilinan J."/>
            <person name="LaButti K."/>
            <person name="Hainaut M."/>
            <person name="Henrissat B."/>
            <person name="Grigoriev I.V."/>
            <person name="Spatafora J.W."/>
            <person name="Aime M.C."/>
        </authorList>
    </citation>
    <scope>NUCLEOTIDE SEQUENCE [LARGE SCALE GENOMIC DNA]</scope>
    <source>
        <strain evidence="15 16">MCA 4198</strain>
    </source>
</reference>
<keyword evidence="11 14" id="KW-0472">Membrane</keyword>
<keyword evidence="6" id="KW-0808">Transferase</keyword>
<evidence type="ECO:0000256" key="10">
    <source>
        <dbReference type="ARBA" id="ARBA00022989"/>
    </source>
</evidence>
<comment type="cofactor">
    <cofactor evidence="1">
        <name>Mg(2+)</name>
        <dbReference type="ChEBI" id="CHEBI:18420"/>
    </cofactor>
</comment>
<evidence type="ECO:0000256" key="2">
    <source>
        <dbReference type="ARBA" id="ARBA00004586"/>
    </source>
</evidence>
<dbReference type="GO" id="GO:0005789">
    <property type="term" value="C:endoplasmic reticulum membrane"/>
    <property type="evidence" value="ECO:0007669"/>
    <property type="project" value="UniProtKB-SubCell"/>
</dbReference>
<protein>
    <recommendedName>
        <fullName evidence="5">ditrans,polycis-polyprenyl diphosphate synthase [(2E,6E)-farnesyldiphosphate specific]</fullName>
        <ecNumber evidence="5">2.5.1.87</ecNumber>
    </recommendedName>
</protein>
<evidence type="ECO:0000256" key="4">
    <source>
        <dbReference type="ARBA" id="ARBA00005432"/>
    </source>
</evidence>
<proteinExistence type="inferred from homology"/>
<evidence type="ECO:0000256" key="14">
    <source>
        <dbReference type="SAM" id="Phobius"/>
    </source>
</evidence>
<sequence>MPPLSRGRRAVEDAEYDEDRNESESRSRSRSRSGLGADPLSRGIELALVRPLVFLLFVLLHALYALGILVVRATRVVRALLSVAATTSDDAQPTDGEALALWRLARHREAAAARTTKATKVGGGGGGGGGGTKRCAMVPRHIGVSVEAPPAMRTRSLVARYALGLLLGREIVVGPPDREKESRRRDAFLKESVQVAIRCAAVVGTDEVSVFDKEGRLQEMARRGELDDEAIAIGDESDETEVRLHFCWPEYERRASELGNGHGHANGKAEQQERTVRVNVLGPQDSKEALASVATILGKQDKIKEEKAPLSVRAIDEILQAHGYPREPDLLILHGGPRYVRCLHSFPPWLVRLCEISYDESASPYKPLSAKSFEIALQRFNMAEQRFGK</sequence>
<evidence type="ECO:0000256" key="3">
    <source>
        <dbReference type="ARBA" id="ARBA00004922"/>
    </source>
</evidence>
<dbReference type="EMBL" id="KZ819637">
    <property type="protein sequence ID" value="PWN89166.1"/>
    <property type="molecule type" value="Genomic_DNA"/>
</dbReference>
<dbReference type="SUPFAM" id="SSF64005">
    <property type="entry name" value="Undecaprenyl diphosphate synthase"/>
    <property type="match status" value="1"/>
</dbReference>
<dbReference type="AlphaFoldDB" id="A0A316YJC1"/>